<keyword evidence="11" id="KW-1185">Reference proteome</keyword>
<dbReference type="InterPro" id="IPR005920">
    <property type="entry name" value="HutI"/>
</dbReference>
<evidence type="ECO:0000313" key="10">
    <source>
        <dbReference type="EMBL" id="GGD47157.1"/>
    </source>
</evidence>
<dbReference type="Pfam" id="PF01979">
    <property type="entry name" value="Amidohydro_1"/>
    <property type="match status" value="1"/>
</dbReference>
<dbReference type="EC" id="3.5.2.7" evidence="2 8"/>
<keyword evidence="4" id="KW-0378">Hydrolase</keyword>
<name>A0ABQ1QXI6_9FLAO</name>
<dbReference type="InterPro" id="IPR006680">
    <property type="entry name" value="Amidohydro-rel"/>
</dbReference>
<dbReference type="SUPFAM" id="SSF51338">
    <property type="entry name" value="Composite domain of metallo-dependent hydrolases"/>
    <property type="match status" value="1"/>
</dbReference>
<dbReference type="InterPro" id="IPR032466">
    <property type="entry name" value="Metal_Hydrolase"/>
</dbReference>
<evidence type="ECO:0000256" key="5">
    <source>
        <dbReference type="ARBA" id="ARBA00022808"/>
    </source>
</evidence>
<dbReference type="SUPFAM" id="SSF51556">
    <property type="entry name" value="Metallo-dependent hydrolases"/>
    <property type="match status" value="1"/>
</dbReference>
<keyword evidence="3" id="KW-0479">Metal-binding</keyword>
<evidence type="ECO:0000256" key="1">
    <source>
        <dbReference type="ARBA" id="ARBA00005023"/>
    </source>
</evidence>
<evidence type="ECO:0000259" key="9">
    <source>
        <dbReference type="Pfam" id="PF01979"/>
    </source>
</evidence>
<evidence type="ECO:0000256" key="6">
    <source>
        <dbReference type="ARBA" id="ARBA00022833"/>
    </source>
</evidence>
<sequence length="418" mass="44543">MAAYSYFGPITELVSMDALPLKGAIPEDHLRILKQQGILTRDGMIQEIGGHEKLLPLAKENGAEVTIFDTPVVALPGLIDCHTHICFSGSRARDYALRNAGSTYLEIAKAGGGIWDTVTRTRLASEQELIEGIAARAGKHITQGVTTIEVKSGYGLTVEEELKMLRAIRKADHLVSADLISTCLAAHMLPRDYPGSSREYLEMLGNELLPRITKEGLSKRVDAFVEEGAFSPADILPYFEKARDLGFEITVHADQFTTGGSQVAIDCGALSADHLEASTPKEVSALAQSDVIAVALPGASLGLGCDFTPARALLDAGAGLAIASDHNPGSAPMGQLLTQAAILGAKEKLTTPEVIAGITCRAAAALNISDRGILRKGMLADLVLFPTHDHREILYHQGSLQPAYTVKKGKIIHSKPEA</sequence>
<dbReference type="Gene3D" id="2.30.40.10">
    <property type="entry name" value="Urease, subunit C, domain 1"/>
    <property type="match status" value="1"/>
</dbReference>
<protein>
    <recommendedName>
        <fullName evidence="2 8">Imidazolonepropionase</fullName>
        <ecNumber evidence="2 8">3.5.2.7</ecNumber>
    </recommendedName>
</protein>
<dbReference type="PANTHER" id="PTHR42752">
    <property type="entry name" value="IMIDAZOLONEPROPIONASE"/>
    <property type="match status" value="1"/>
</dbReference>
<gene>
    <name evidence="10" type="primary">hutI</name>
    <name evidence="10" type="ORF">GCM10011361_12460</name>
</gene>
<evidence type="ECO:0000313" key="11">
    <source>
        <dbReference type="Proteomes" id="UP000625780"/>
    </source>
</evidence>
<comment type="caution">
    <text evidence="10">The sequence shown here is derived from an EMBL/GenBank/DDBJ whole genome shotgun (WGS) entry which is preliminary data.</text>
</comment>
<evidence type="ECO:0000256" key="8">
    <source>
        <dbReference type="NCBIfam" id="TIGR01224"/>
    </source>
</evidence>
<dbReference type="EMBL" id="BMFH01000001">
    <property type="protein sequence ID" value="GGD47157.1"/>
    <property type="molecule type" value="Genomic_DNA"/>
</dbReference>
<accession>A0ABQ1QXI6</accession>
<proteinExistence type="predicted"/>
<evidence type="ECO:0000256" key="2">
    <source>
        <dbReference type="ARBA" id="ARBA00012864"/>
    </source>
</evidence>
<dbReference type="PANTHER" id="PTHR42752:SF1">
    <property type="entry name" value="IMIDAZOLONEPROPIONASE-RELATED"/>
    <property type="match status" value="1"/>
</dbReference>
<dbReference type="Proteomes" id="UP000625780">
    <property type="component" value="Unassembled WGS sequence"/>
</dbReference>
<dbReference type="RefSeq" id="WP_188369818.1">
    <property type="nucleotide sequence ID" value="NZ_BMFH01000001.1"/>
</dbReference>
<reference evidence="11" key="1">
    <citation type="journal article" date="2019" name="Int. J. Syst. Evol. Microbiol.">
        <title>The Global Catalogue of Microorganisms (GCM) 10K type strain sequencing project: providing services to taxonomists for standard genome sequencing and annotation.</title>
        <authorList>
            <consortium name="The Broad Institute Genomics Platform"/>
            <consortium name="The Broad Institute Genome Sequencing Center for Infectious Disease"/>
            <person name="Wu L."/>
            <person name="Ma J."/>
        </authorList>
    </citation>
    <scope>NUCLEOTIDE SEQUENCE [LARGE SCALE GENOMIC DNA]</scope>
    <source>
        <strain evidence="11">CGMCC 1.12606</strain>
    </source>
</reference>
<comment type="pathway">
    <text evidence="1">Amino-acid degradation.</text>
</comment>
<dbReference type="NCBIfam" id="TIGR01224">
    <property type="entry name" value="hutI"/>
    <property type="match status" value="1"/>
</dbReference>
<feature type="domain" description="Amidohydrolase-related" evidence="9">
    <location>
        <begin position="74"/>
        <end position="411"/>
    </location>
</feature>
<keyword evidence="6" id="KW-0862">Zinc</keyword>
<keyword evidence="5" id="KW-0369">Histidine metabolism</keyword>
<organism evidence="10 11">
    <name type="scientific">Muriicola marianensis</name>
    <dbReference type="NCBI Taxonomy" id="1324801"/>
    <lineage>
        <taxon>Bacteria</taxon>
        <taxon>Pseudomonadati</taxon>
        <taxon>Bacteroidota</taxon>
        <taxon>Flavobacteriia</taxon>
        <taxon>Flavobacteriales</taxon>
        <taxon>Flavobacteriaceae</taxon>
        <taxon>Muriicola</taxon>
    </lineage>
</organism>
<evidence type="ECO:0000256" key="3">
    <source>
        <dbReference type="ARBA" id="ARBA00022723"/>
    </source>
</evidence>
<evidence type="ECO:0000256" key="4">
    <source>
        <dbReference type="ARBA" id="ARBA00022801"/>
    </source>
</evidence>
<dbReference type="InterPro" id="IPR011059">
    <property type="entry name" value="Metal-dep_hydrolase_composite"/>
</dbReference>
<dbReference type="Gene3D" id="3.20.20.140">
    <property type="entry name" value="Metal-dependent hydrolases"/>
    <property type="match status" value="1"/>
</dbReference>
<keyword evidence="7" id="KW-0408">Iron</keyword>
<evidence type="ECO:0000256" key="7">
    <source>
        <dbReference type="ARBA" id="ARBA00023004"/>
    </source>
</evidence>